<gene>
    <name evidence="2" type="ORF">QGM71_20540</name>
</gene>
<keyword evidence="1" id="KW-0472">Membrane</keyword>
<dbReference type="EMBL" id="JARZFX010000020">
    <property type="protein sequence ID" value="MEC5425847.1"/>
    <property type="molecule type" value="Genomic_DNA"/>
</dbReference>
<keyword evidence="3" id="KW-1185">Reference proteome</keyword>
<reference evidence="2 3" key="1">
    <citation type="journal article" date="2024" name="Int. J. Syst. Evol. Microbiol.">
        <title>Virgibacillus tibetensis sp. nov., isolated from salt lake on the Tibetan Plateau of China.</title>
        <authorList>
            <person name="Phurbu D."/>
            <person name="Liu Z.-X."/>
            <person name="Wang R."/>
            <person name="Zheng Y.-Y."/>
            <person name="Liu H.-C."/>
            <person name="Zhou Y.-G."/>
            <person name="Yu Y.-J."/>
            <person name="Li A.-H."/>
        </authorList>
    </citation>
    <scope>NUCLEOTIDE SEQUENCE [LARGE SCALE GENOMIC DNA]</scope>
    <source>
        <strain evidence="2 3">C22-A2</strain>
    </source>
</reference>
<feature type="transmembrane region" description="Helical" evidence="1">
    <location>
        <begin position="39"/>
        <end position="55"/>
    </location>
</feature>
<accession>A0ABU6KKL9</accession>
<evidence type="ECO:0008006" key="4">
    <source>
        <dbReference type="Google" id="ProtNLM"/>
    </source>
</evidence>
<organism evidence="2 3">
    <name type="scientific">Virgibacillus tibetensis</name>
    <dbReference type="NCBI Taxonomy" id="3042313"/>
    <lineage>
        <taxon>Bacteria</taxon>
        <taxon>Bacillati</taxon>
        <taxon>Bacillota</taxon>
        <taxon>Bacilli</taxon>
        <taxon>Bacillales</taxon>
        <taxon>Bacillaceae</taxon>
        <taxon>Virgibacillus</taxon>
    </lineage>
</organism>
<dbReference type="Proteomes" id="UP001335737">
    <property type="component" value="Unassembled WGS sequence"/>
</dbReference>
<name>A0ABU6KKL9_9BACI</name>
<feature type="transmembrane region" description="Helical" evidence="1">
    <location>
        <begin position="12"/>
        <end position="33"/>
    </location>
</feature>
<proteinExistence type="predicted"/>
<feature type="transmembrane region" description="Helical" evidence="1">
    <location>
        <begin position="67"/>
        <end position="88"/>
    </location>
</feature>
<evidence type="ECO:0000256" key="1">
    <source>
        <dbReference type="SAM" id="Phobius"/>
    </source>
</evidence>
<evidence type="ECO:0000313" key="2">
    <source>
        <dbReference type="EMBL" id="MEC5425847.1"/>
    </source>
</evidence>
<comment type="caution">
    <text evidence="2">The sequence shown here is derived from an EMBL/GenBank/DDBJ whole genome shotgun (WGS) entry which is preliminary data.</text>
</comment>
<evidence type="ECO:0000313" key="3">
    <source>
        <dbReference type="Proteomes" id="UP001335737"/>
    </source>
</evidence>
<sequence>MVIIAIEKNHEPSLIFAFVSLGITLIASIFVVIYMPSGILLGVIGMLSSIGSLHFSKKNQHKNSKRISITALCIAITLFVFSVLYLFLFTAVY</sequence>
<keyword evidence="1" id="KW-1133">Transmembrane helix</keyword>
<keyword evidence="1" id="KW-0812">Transmembrane</keyword>
<protein>
    <recommendedName>
        <fullName evidence="4">DUF4190 domain-containing protein</fullName>
    </recommendedName>
</protein>